<proteinExistence type="inferred from homology"/>
<name>A0AAV9U6A4_9PEZI</name>
<dbReference type="EMBL" id="JAVHNQ010000011">
    <property type="protein sequence ID" value="KAK6336342.1"/>
    <property type="molecule type" value="Genomic_DNA"/>
</dbReference>
<feature type="region of interest" description="Disordered" evidence="17">
    <location>
        <begin position="68"/>
        <end position="145"/>
    </location>
</feature>
<evidence type="ECO:0000256" key="4">
    <source>
        <dbReference type="ARBA" id="ARBA00022692"/>
    </source>
</evidence>
<comment type="similarity">
    <text evidence="2 16">Belongs to the glycosyl hydrolase 5 (cellulase A) family.</text>
</comment>
<evidence type="ECO:0000256" key="6">
    <source>
        <dbReference type="ARBA" id="ARBA00022968"/>
    </source>
</evidence>
<keyword evidence="21" id="KW-1185">Reference proteome</keyword>
<evidence type="ECO:0000256" key="11">
    <source>
        <dbReference type="ARBA" id="ARBA00023316"/>
    </source>
</evidence>
<evidence type="ECO:0000256" key="1">
    <source>
        <dbReference type="ARBA" id="ARBA00004401"/>
    </source>
</evidence>
<accession>A0AAV9U6A4</accession>
<dbReference type="EC" id="3.2.1.58" evidence="14"/>
<evidence type="ECO:0000259" key="19">
    <source>
        <dbReference type="Pfam" id="PF00150"/>
    </source>
</evidence>
<comment type="subcellular location">
    <subcellularLocation>
        <location evidence="1">Cell membrane</location>
        <topology evidence="1">Single-pass type II membrane protein</topology>
    </subcellularLocation>
</comment>
<evidence type="ECO:0000313" key="21">
    <source>
        <dbReference type="Proteomes" id="UP001375240"/>
    </source>
</evidence>
<feature type="transmembrane region" description="Helical" evidence="18">
    <location>
        <begin position="34"/>
        <end position="56"/>
    </location>
</feature>
<keyword evidence="4 18" id="KW-0812">Transmembrane</keyword>
<comment type="caution">
    <text evidence="20">The sequence shown here is derived from an EMBL/GenBank/DDBJ whole genome shotgun (WGS) entry which is preliminary data.</text>
</comment>
<dbReference type="GO" id="GO:0071555">
    <property type="term" value="P:cell wall organization"/>
    <property type="evidence" value="ECO:0007669"/>
    <property type="project" value="UniProtKB-KW"/>
</dbReference>
<dbReference type="Gene3D" id="3.20.20.80">
    <property type="entry name" value="Glycosidases"/>
    <property type="match status" value="1"/>
</dbReference>
<evidence type="ECO:0000256" key="15">
    <source>
        <dbReference type="ARBA" id="ARBA00041260"/>
    </source>
</evidence>
<keyword evidence="3" id="KW-1003">Cell membrane</keyword>
<evidence type="ECO:0000256" key="3">
    <source>
        <dbReference type="ARBA" id="ARBA00022475"/>
    </source>
</evidence>
<evidence type="ECO:0000256" key="8">
    <source>
        <dbReference type="ARBA" id="ARBA00023136"/>
    </source>
</evidence>
<keyword evidence="6" id="KW-0735">Signal-anchor</keyword>
<keyword evidence="8 18" id="KW-0472">Membrane</keyword>
<organism evidence="20 21">
    <name type="scientific">Orbilia brochopaga</name>
    <dbReference type="NCBI Taxonomy" id="3140254"/>
    <lineage>
        <taxon>Eukaryota</taxon>
        <taxon>Fungi</taxon>
        <taxon>Dikarya</taxon>
        <taxon>Ascomycota</taxon>
        <taxon>Pezizomycotina</taxon>
        <taxon>Orbiliomycetes</taxon>
        <taxon>Orbiliales</taxon>
        <taxon>Orbiliaceae</taxon>
        <taxon>Orbilia</taxon>
    </lineage>
</organism>
<dbReference type="SUPFAM" id="SSF51445">
    <property type="entry name" value="(Trans)glycosidases"/>
    <property type="match status" value="1"/>
</dbReference>
<evidence type="ECO:0000256" key="5">
    <source>
        <dbReference type="ARBA" id="ARBA00022801"/>
    </source>
</evidence>
<feature type="domain" description="Glycoside hydrolase family 5" evidence="19">
    <location>
        <begin position="254"/>
        <end position="489"/>
    </location>
</feature>
<evidence type="ECO:0000256" key="16">
    <source>
        <dbReference type="RuleBase" id="RU361153"/>
    </source>
</evidence>
<dbReference type="Pfam" id="PF00150">
    <property type="entry name" value="Cellulase"/>
    <property type="match status" value="1"/>
</dbReference>
<dbReference type="PANTHER" id="PTHR31297:SF34">
    <property type="entry name" value="GLUCAN 1,3-BETA-GLUCOSIDASE 2"/>
    <property type="match status" value="1"/>
</dbReference>
<dbReference type="GO" id="GO:0005886">
    <property type="term" value="C:plasma membrane"/>
    <property type="evidence" value="ECO:0007669"/>
    <property type="project" value="UniProtKB-SubCell"/>
</dbReference>
<comment type="function">
    <text evidence="13">Glucosidase involved in the degradation of cellulosic biomass. Active on lichenan.</text>
</comment>
<evidence type="ECO:0000256" key="10">
    <source>
        <dbReference type="ARBA" id="ARBA00023295"/>
    </source>
</evidence>
<dbReference type="GO" id="GO:0009986">
    <property type="term" value="C:cell surface"/>
    <property type="evidence" value="ECO:0007669"/>
    <property type="project" value="TreeGrafter"/>
</dbReference>
<dbReference type="PANTHER" id="PTHR31297">
    <property type="entry name" value="GLUCAN ENDO-1,6-BETA-GLUCOSIDASE B"/>
    <property type="match status" value="1"/>
</dbReference>
<feature type="compositionally biased region" description="Low complexity" evidence="17">
    <location>
        <begin position="72"/>
        <end position="95"/>
    </location>
</feature>
<evidence type="ECO:0000256" key="13">
    <source>
        <dbReference type="ARBA" id="ARBA00037126"/>
    </source>
</evidence>
<keyword evidence="9" id="KW-0325">Glycoprotein</keyword>
<dbReference type="InterPro" id="IPR017853">
    <property type="entry name" value="GH"/>
</dbReference>
<dbReference type="GO" id="GO:0005576">
    <property type="term" value="C:extracellular region"/>
    <property type="evidence" value="ECO:0007669"/>
    <property type="project" value="TreeGrafter"/>
</dbReference>
<dbReference type="GO" id="GO:0004338">
    <property type="term" value="F:glucan exo-1,3-beta-glucosidase activity"/>
    <property type="evidence" value="ECO:0007669"/>
    <property type="project" value="UniProtKB-EC"/>
</dbReference>
<evidence type="ECO:0000256" key="17">
    <source>
        <dbReference type="SAM" id="MobiDB-lite"/>
    </source>
</evidence>
<evidence type="ECO:0000256" key="9">
    <source>
        <dbReference type="ARBA" id="ARBA00023180"/>
    </source>
</evidence>
<dbReference type="GO" id="GO:0009251">
    <property type="term" value="P:glucan catabolic process"/>
    <property type="evidence" value="ECO:0007669"/>
    <property type="project" value="TreeGrafter"/>
</dbReference>
<evidence type="ECO:0000313" key="20">
    <source>
        <dbReference type="EMBL" id="KAK6336342.1"/>
    </source>
</evidence>
<evidence type="ECO:0000256" key="12">
    <source>
        <dbReference type="ARBA" id="ARBA00036824"/>
    </source>
</evidence>
<evidence type="ECO:0000256" key="2">
    <source>
        <dbReference type="ARBA" id="ARBA00005641"/>
    </source>
</evidence>
<gene>
    <name evidence="20" type="ORF">TWF696_001903</name>
</gene>
<keyword evidence="7 18" id="KW-1133">Transmembrane helix</keyword>
<evidence type="ECO:0000256" key="14">
    <source>
        <dbReference type="ARBA" id="ARBA00038929"/>
    </source>
</evidence>
<keyword evidence="5 16" id="KW-0378">Hydrolase</keyword>
<dbReference type="InterPro" id="IPR050386">
    <property type="entry name" value="Glycosyl_hydrolase_5"/>
</dbReference>
<reference evidence="20 21" key="1">
    <citation type="submission" date="2019-10" db="EMBL/GenBank/DDBJ databases">
        <authorList>
            <person name="Palmer J.M."/>
        </authorList>
    </citation>
    <scope>NUCLEOTIDE SEQUENCE [LARGE SCALE GENOMIC DNA]</scope>
    <source>
        <strain evidence="20 21">TWF696</strain>
    </source>
</reference>
<comment type="catalytic activity">
    <reaction evidence="12">
        <text>Successive hydrolysis of beta-D-glucose units from the non-reducing ends of (1-&gt;3)-beta-D-glucans, releasing alpha-glucose.</text>
        <dbReference type="EC" id="3.2.1.58"/>
    </reaction>
</comment>
<keyword evidence="10 16" id="KW-0326">Glycosidase</keyword>
<sequence>MASNPSPPSSAGTPDNRTKIEALYKPKNNRKKKLWICVGISVAFGVVVAIVLAVLITQNILHVKAKTDATRPDANAAAASTTTAASASTPTSGSGADEDAGADSATTTRAGSRSRPHATASTTSSVPEATACPTKSDIPSADRGTDLDTTTWLDMTDFNCSYTSETVGGLPIVGLNSSWDNSKQANSGVPPLSKPWGSYASRPARGVNLGGWLSIEPFITPSLFAYDFSAGIVDEYSLSKYLGKKAAATLEKHYATFITEQDFKSIADAGLDHVRIPFSYWAVAVYDSDPFVFRVSWRYLLRGIEWARKYGLRVKLDLHGLPGSQNSWNHSGRQGQIGFILGQNGAKNAQRALDIHDQLSKFFAQDRYKNIIAFYGLANEPGNSIPLDQLASWTADAYKIVRDNGVDAVQVFSDSLRSLQTWEGELQGYGDSLVLDTHEYVIFDNGLLAMKHAAKISFACDTWTQQIESSVKSGFGPTMVGEWSQADTDCTKYLNGVGNGARWSGTFSDTKGTPRCPTGDEQCSCDLANADPSQFSTEYKLFLKTWAQAQMRAFEKGWGWFYWTWKTEAAPLWSYQAGLAAGIMPESAYKSDWECSDPVPNFGKLPEYI</sequence>
<keyword evidence="11" id="KW-0961">Cell wall biogenesis/degradation</keyword>
<dbReference type="FunFam" id="3.20.20.80:FF:000033">
    <property type="entry name" value="Glucan 1,3-beta-glucosidase A"/>
    <property type="match status" value="1"/>
</dbReference>
<evidence type="ECO:0000256" key="18">
    <source>
        <dbReference type="SAM" id="Phobius"/>
    </source>
</evidence>
<dbReference type="InterPro" id="IPR001547">
    <property type="entry name" value="Glyco_hydro_5"/>
</dbReference>
<dbReference type="Proteomes" id="UP001375240">
    <property type="component" value="Unassembled WGS sequence"/>
</dbReference>
<dbReference type="AlphaFoldDB" id="A0AAV9U6A4"/>
<protein>
    <recommendedName>
        <fullName evidence="14">glucan 1,3-beta-glucosidase</fullName>
        <ecNumber evidence="14">3.2.1.58</ecNumber>
    </recommendedName>
    <alternativeName>
        <fullName evidence="15">Exo-1,3-beta-glucanase D</fullName>
    </alternativeName>
</protein>
<evidence type="ECO:0000256" key="7">
    <source>
        <dbReference type="ARBA" id="ARBA00022989"/>
    </source>
</evidence>